<accession>A0AA86QCV3</accession>
<dbReference type="SUPFAM" id="SSF48452">
    <property type="entry name" value="TPR-like"/>
    <property type="match status" value="1"/>
</dbReference>
<keyword evidence="6" id="KW-1185">Reference proteome</keyword>
<dbReference type="GO" id="GO:0031201">
    <property type="term" value="C:SNARE complex"/>
    <property type="evidence" value="ECO:0007669"/>
    <property type="project" value="TreeGrafter"/>
</dbReference>
<dbReference type="InterPro" id="IPR011990">
    <property type="entry name" value="TPR-like_helical_dom_sf"/>
</dbReference>
<dbReference type="Pfam" id="PF14938">
    <property type="entry name" value="SNAP"/>
    <property type="match status" value="1"/>
</dbReference>
<proteinExistence type="inferred from homology"/>
<comment type="similarity">
    <text evidence="1">Belongs to the SNAP family.</text>
</comment>
<keyword evidence="3" id="KW-0653">Protein transport</keyword>
<reference evidence="5 6" key="2">
    <citation type="submission" date="2024-07" db="EMBL/GenBank/DDBJ databases">
        <authorList>
            <person name="Akdeniz Z."/>
        </authorList>
    </citation>
    <scope>NUCLEOTIDE SEQUENCE [LARGE SCALE GENOMIC DNA]</scope>
</reference>
<reference evidence="4" key="1">
    <citation type="submission" date="2023-06" db="EMBL/GenBank/DDBJ databases">
        <authorList>
            <person name="Kurt Z."/>
        </authorList>
    </citation>
    <scope>NUCLEOTIDE SEQUENCE</scope>
</reference>
<evidence type="ECO:0000256" key="3">
    <source>
        <dbReference type="ARBA" id="ARBA00022927"/>
    </source>
</evidence>
<evidence type="ECO:0000256" key="2">
    <source>
        <dbReference type="ARBA" id="ARBA00022448"/>
    </source>
</evidence>
<dbReference type="AlphaFoldDB" id="A0AA86QCV3"/>
<dbReference type="GO" id="GO:0035494">
    <property type="term" value="P:SNARE complex disassembly"/>
    <property type="evidence" value="ECO:0007669"/>
    <property type="project" value="TreeGrafter"/>
</dbReference>
<dbReference type="InterPro" id="IPR000744">
    <property type="entry name" value="NSF_attach"/>
</dbReference>
<dbReference type="PANTHER" id="PTHR13768">
    <property type="entry name" value="SOLUBLE NSF ATTACHMENT PROTEIN SNAP"/>
    <property type="match status" value="1"/>
</dbReference>
<dbReference type="Gene3D" id="1.25.40.10">
    <property type="entry name" value="Tetratricopeptide repeat domain"/>
    <property type="match status" value="1"/>
</dbReference>
<evidence type="ECO:0000313" key="4">
    <source>
        <dbReference type="EMBL" id="CAI9952518.1"/>
    </source>
</evidence>
<dbReference type="GO" id="GO:0019905">
    <property type="term" value="F:syntaxin binding"/>
    <property type="evidence" value="ECO:0007669"/>
    <property type="project" value="TreeGrafter"/>
</dbReference>
<evidence type="ECO:0000313" key="5">
    <source>
        <dbReference type="EMBL" id="CAL6104190.1"/>
    </source>
</evidence>
<evidence type="ECO:0000313" key="6">
    <source>
        <dbReference type="Proteomes" id="UP001642409"/>
    </source>
</evidence>
<dbReference type="PANTHER" id="PTHR13768:SF8">
    <property type="entry name" value="ALPHA-SOLUBLE NSF ATTACHMENT PROTEIN"/>
    <property type="match status" value="1"/>
</dbReference>
<dbReference type="GO" id="GO:0006886">
    <property type="term" value="P:intracellular protein transport"/>
    <property type="evidence" value="ECO:0007669"/>
    <property type="project" value="InterPro"/>
</dbReference>
<sequence length="284" mass="31496">MSKKEIPGSILAQQTFESAQKKAKKTLFHSPEYIDAVTEFVDAAKMFTKEGLYKRAAESYELAAENAKKADTELSAAVYYRDAANSLAKGVQQGSAGCEDQKALELYQLSSNVFQRAGKFLDSARSLLAASCYCKNKLDKPKLLSQAMELFQQENKPNQAAAAVSDLIDELIDGKNFQEAANIIPRAIQMYSKMKGYGHKVDAMCLTFIIISLTVEDTVGAETYLDKYDNFNGDEYQMGEQLVNAFKNKSRDELEIARKNLGGKLALGNSQLYLLRDLKIGEDV</sequence>
<evidence type="ECO:0000256" key="1">
    <source>
        <dbReference type="ARBA" id="ARBA00010050"/>
    </source>
</evidence>
<dbReference type="Proteomes" id="UP001642409">
    <property type="component" value="Unassembled WGS sequence"/>
</dbReference>
<comment type="caution">
    <text evidence="4">The sequence shown here is derived from an EMBL/GenBank/DDBJ whole genome shotgun (WGS) entry which is preliminary data.</text>
</comment>
<dbReference type="GO" id="GO:0005774">
    <property type="term" value="C:vacuolar membrane"/>
    <property type="evidence" value="ECO:0007669"/>
    <property type="project" value="TreeGrafter"/>
</dbReference>
<dbReference type="EMBL" id="CAXDID020000580">
    <property type="protein sequence ID" value="CAL6104190.1"/>
    <property type="molecule type" value="Genomic_DNA"/>
</dbReference>
<gene>
    <name evidence="4" type="ORF">HINF_LOCUS40163</name>
    <name evidence="5" type="ORF">HINF_LOCUS72663</name>
</gene>
<keyword evidence="2" id="KW-0813">Transport</keyword>
<organism evidence="4">
    <name type="scientific">Hexamita inflata</name>
    <dbReference type="NCBI Taxonomy" id="28002"/>
    <lineage>
        <taxon>Eukaryota</taxon>
        <taxon>Metamonada</taxon>
        <taxon>Diplomonadida</taxon>
        <taxon>Hexamitidae</taxon>
        <taxon>Hexamitinae</taxon>
        <taxon>Hexamita</taxon>
    </lineage>
</organism>
<name>A0AA86QCV3_9EUKA</name>
<dbReference type="GO" id="GO:0005483">
    <property type="term" value="F:soluble NSF attachment protein activity"/>
    <property type="evidence" value="ECO:0007669"/>
    <property type="project" value="TreeGrafter"/>
</dbReference>
<dbReference type="EMBL" id="CATOUU010000833">
    <property type="protein sequence ID" value="CAI9952518.1"/>
    <property type="molecule type" value="Genomic_DNA"/>
</dbReference>
<protein>
    <submittedName>
        <fullName evidence="4">Alpha-snap</fullName>
    </submittedName>
</protein>